<reference evidence="2" key="1">
    <citation type="submission" date="2021-12" db="EMBL/GenBank/DDBJ databases">
        <title>Convergent genome expansion in fungi linked to evolution of root-endophyte symbiosis.</title>
        <authorList>
            <consortium name="DOE Joint Genome Institute"/>
            <person name="Ke Y.-H."/>
            <person name="Bonito G."/>
            <person name="Liao H.-L."/>
            <person name="Looney B."/>
            <person name="Rojas-Flechas A."/>
            <person name="Nash J."/>
            <person name="Hameed K."/>
            <person name="Schadt C."/>
            <person name="Martin F."/>
            <person name="Crous P.W."/>
            <person name="Miettinen O."/>
            <person name="Magnuson J.K."/>
            <person name="Labbe J."/>
            <person name="Jacobson D."/>
            <person name="Doktycz M.J."/>
            <person name="Veneault-Fourrey C."/>
            <person name="Kuo A."/>
            <person name="Mondo S."/>
            <person name="Calhoun S."/>
            <person name="Riley R."/>
            <person name="Ohm R."/>
            <person name="LaButti K."/>
            <person name="Andreopoulos B."/>
            <person name="Pangilinan J."/>
            <person name="Nolan M."/>
            <person name="Tritt A."/>
            <person name="Clum A."/>
            <person name="Lipzen A."/>
            <person name="Daum C."/>
            <person name="Barry K."/>
            <person name="Grigoriev I.V."/>
            <person name="Vilgalys R."/>
        </authorList>
    </citation>
    <scope>NUCLEOTIDE SEQUENCE</scope>
    <source>
        <strain evidence="2">PMI_201</strain>
    </source>
</reference>
<evidence type="ECO:0000313" key="2">
    <source>
        <dbReference type="EMBL" id="KAH8703675.1"/>
    </source>
</evidence>
<organism evidence="2 3">
    <name type="scientific">Talaromyces proteolyticus</name>
    <dbReference type="NCBI Taxonomy" id="1131652"/>
    <lineage>
        <taxon>Eukaryota</taxon>
        <taxon>Fungi</taxon>
        <taxon>Dikarya</taxon>
        <taxon>Ascomycota</taxon>
        <taxon>Pezizomycotina</taxon>
        <taxon>Eurotiomycetes</taxon>
        <taxon>Eurotiomycetidae</taxon>
        <taxon>Eurotiales</taxon>
        <taxon>Trichocomaceae</taxon>
        <taxon>Talaromyces</taxon>
        <taxon>Talaromyces sect. Bacilispori</taxon>
    </lineage>
</organism>
<dbReference type="AlphaFoldDB" id="A0AAD4KY33"/>
<dbReference type="GeneID" id="70243891"/>
<evidence type="ECO:0000256" key="1">
    <source>
        <dbReference type="SAM" id="Phobius"/>
    </source>
</evidence>
<keyword evidence="3" id="KW-1185">Reference proteome</keyword>
<feature type="transmembrane region" description="Helical" evidence="1">
    <location>
        <begin position="168"/>
        <end position="191"/>
    </location>
</feature>
<dbReference type="RefSeq" id="XP_046076693.1">
    <property type="nucleotide sequence ID" value="XM_046213604.1"/>
</dbReference>
<name>A0AAD4KY33_9EURO</name>
<proteinExistence type="predicted"/>
<accession>A0AAD4KY33</accession>
<comment type="caution">
    <text evidence="2">The sequence shown here is derived from an EMBL/GenBank/DDBJ whole genome shotgun (WGS) entry which is preliminary data.</text>
</comment>
<sequence>MFTPSFESLVLVVYTIIQFLTPGAESVGGLSGNDSIFRASIACLDAPSGLLFIWAVSDFILHLDPNSRFRLARFGLLHMRDSHDRGTRLRISTRLSPLQFFSTSTRIAKLYVVNENDESHDPGPSNVRPVNNKEITFYLSLNSFIVPYLWQDRTKVLETRRFRLSRRLILEAGALSLTRLCHFFTICISLLATRILLIIFLFPPSWSRVVIILSELSRSSMAITQEISVFTYSCYAKGIHAWFGPHDVQFRERRKKLPPDFQANFEDKFYEFLGINYPAKLAFIMAKRLWTYQYRIWVFLALPEGLNPGEKIFSLLSIPAEEEFDKRAEARSILLKVFEERQNGDSHLYDVQFDNVPRQLYNEAMSSGLQALPILRYGLGSLLLVGLLIGLLAPVILALPDTPSHAGIYWAVEQGLVTLLKYYDFSTCRVNTAFGEPPAQVPDSEA</sequence>
<dbReference type="Proteomes" id="UP001201262">
    <property type="component" value="Unassembled WGS sequence"/>
</dbReference>
<keyword evidence="1" id="KW-0472">Membrane</keyword>
<dbReference type="EMBL" id="JAJTJA010000002">
    <property type="protein sequence ID" value="KAH8703675.1"/>
    <property type="molecule type" value="Genomic_DNA"/>
</dbReference>
<evidence type="ECO:0000313" key="3">
    <source>
        <dbReference type="Proteomes" id="UP001201262"/>
    </source>
</evidence>
<keyword evidence="1" id="KW-0812">Transmembrane</keyword>
<feature type="transmembrane region" description="Helical" evidence="1">
    <location>
        <begin position="374"/>
        <end position="399"/>
    </location>
</feature>
<keyword evidence="1" id="KW-1133">Transmembrane helix</keyword>
<protein>
    <submittedName>
        <fullName evidence="2">Uncharacterized protein</fullName>
    </submittedName>
</protein>
<gene>
    <name evidence="2" type="ORF">BGW36DRAFT_355088</name>
</gene>